<evidence type="ECO:0000256" key="1">
    <source>
        <dbReference type="ARBA" id="ARBA00023015"/>
    </source>
</evidence>
<dbReference type="AlphaFoldDB" id="A0A975U7R1"/>
<accession>A0A975U7R1</accession>
<dbReference type="Proteomes" id="UP000694232">
    <property type="component" value="Chromosome 2"/>
</dbReference>
<dbReference type="PANTHER" id="PTHR47506:SF6">
    <property type="entry name" value="HTH-TYPE TRANSCRIPTIONAL REPRESSOR NEMR"/>
    <property type="match status" value="1"/>
</dbReference>
<protein>
    <submittedName>
        <fullName evidence="6">TetR/AcrR family transcriptional regulator</fullName>
    </submittedName>
</protein>
<keyword evidence="3" id="KW-0804">Transcription</keyword>
<dbReference type="InterPro" id="IPR001647">
    <property type="entry name" value="HTH_TetR"/>
</dbReference>
<reference evidence="6" key="1">
    <citation type="submission" date="2021-06" db="EMBL/GenBank/DDBJ databases">
        <title>Vibrio nov. sp., novel gut bacterium isolated from Yellow Sea oyster.</title>
        <authorList>
            <person name="Muhammad N."/>
            <person name="Nguyen T.H."/>
            <person name="Lee Y.-J."/>
            <person name="Ko J."/>
            <person name="Kim S.-G."/>
        </authorList>
    </citation>
    <scope>NUCLEOTIDE SEQUENCE</scope>
    <source>
        <strain evidence="6">OG9-811</strain>
    </source>
</reference>
<dbReference type="Pfam" id="PF00440">
    <property type="entry name" value="TetR_N"/>
    <property type="match status" value="1"/>
</dbReference>
<keyword evidence="7" id="KW-1185">Reference proteome</keyword>
<evidence type="ECO:0000256" key="4">
    <source>
        <dbReference type="PROSITE-ProRule" id="PRU00335"/>
    </source>
</evidence>
<feature type="domain" description="HTH tetR-type" evidence="5">
    <location>
        <begin position="6"/>
        <end position="66"/>
    </location>
</feature>
<feature type="DNA-binding region" description="H-T-H motif" evidence="4">
    <location>
        <begin position="29"/>
        <end position="48"/>
    </location>
</feature>
<sequence length="198" mass="22867">MNTKTQDTRQHILEVGYELVVNKGFTGVGLSELLRSADVPKGSFYHYFKSKEQFGEALIIAYFDHYQSRLDTLFIDNEESRYEQLMRYWYYWTEYNSQRCNASRCLVVKLAGEVSDLSEPMRQALLKGTRQLIDRLARCIEQGIARGELQVNDSQSTADLLYNLWIGASLLNKIRQDDVSLQQALRSTEQILQGHAPD</sequence>
<dbReference type="EMBL" id="CP076642">
    <property type="protein sequence ID" value="QXO15806.1"/>
    <property type="molecule type" value="Genomic_DNA"/>
</dbReference>
<dbReference type="PANTHER" id="PTHR47506">
    <property type="entry name" value="TRANSCRIPTIONAL REGULATORY PROTEIN"/>
    <property type="match status" value="1"/>
</dbReference>
<evidence type="ECO:0000313" key="7">
    <source>
        <dbReference type="Proteomes" id="UP000694232"/>
    </source>
</evidence>
<evidence type="ECO:0000259" key="5">
    <source>
        <dbReference type="PROSITE" id="PS50977"/>
    </source>
</evidence>
<dbReference type="RefSeq" id="WP_218561706.1">
    <property type="nucleotide sequence ID" value="NZ_CP076642.1"/>
</dbReference>
<keyword evidence="1" id="KW-0805">Transcription regulation</keyword>
<organism evidence="6 7">
    <name type="scientific">Vibrio ostreae</name>
    <dbReference type="NCBI Taxonomy" id="2841925"/>
    <lineage>
        <taxon>Bacteria</taxon>
        <taxon>Pseudomonadati</taxon>
        <taxon>Pseudomonadota</taxon>
        <taxon>Gammaproteobacteria</taxon>
        <taxon>Vibrionales</taxon>
        <taxon>Vibrionaceae</taxon>
        <taxon>Vibrio</taxon>
    </lineage>
</organism>
<evidence type="ECO:0000313" key="6">
    <source>
        <dbReference type="EMBL" id="QXO15806.1"/>
    </source>
</evidence>
<dbReference type="PROSITE" id="PS50977">
    <property type="entry name" value="HTH_TETR_2"/>
    <property type="match status" value="1"/>
</dbReference>
<dbReference type="Pfam" id="PF16925">
    <property type="entry name" value="TetR_C_13"/>
    <property type="match status" value="1"/>
</dbReference>
<proteinExistence type="predicted"/>
<dbReference type="GO" id="GO:0003677">
    <property type="term" value="F:DNA binding"/>
    <property type="evidence" value="ECO:0007669"/>
    <property type="project" value="UniProtKB-UniRule"/>
</dbReference>
<evidence type="ECO:0000256" key="3">
    <source>
        <dbReference type="ARBA" id="ARBA00023163"/>
    </source>
</evidence>
<name>A0A975U7R1_9VIBR</name>
<dbReference type="InterPro" id="IPR011075">
    <property type="entry name" value="TetR_C"/>
</dbReference>
<evidence type="ECO:0000256" key="2">
    <source>
        <dbReference type="ARBA" id="ARBA00023125"/>
    </source>
</evidence>
<keyword evidence="2 4" id="KW-0238">DNA-binding</keyword>
<dbReference type="KEGG" id="vos:KNV97_05175"/>
<gene>
    <name evidence="6" type="ORF">KNV97_05175</name>
</gene>